<keyword evidence="4 5" id="KW-0472">Membrane</keyword>
<dbReference type="GO" id="GO:0015140">
    <property type="term" value="F:malate transmembrane transporter activity"/>
    <property type="evidence" value="ECO:0007669"/>
    <property type="project" value="UniProtKB-ARBA"/>
</dbReference>
<reference evidence="6 7" key="2">
    <citation type="journal article" date="2017" name="Front. Plant Sci.">
        <title>Gene Classification and Mining of Molecular Markers Useful in Red Clover (Trifolium pratense) Breeding.</title>
        <authorList>
            <person name="Istvanek J."/>
            <person name="Dluhosova J."/>
            <person name="Dluhos P."/>
            <person name="Patkova L."/>
            <person name="Nedelnik J."/>
            <person name="Repkova J."/>
        </authorList>
    </citation>
    <scope>NUCLEOTIDE SEQUENCE [LARGE SCALE GENOMIC DNA]</scope>
    <source>
        <strain evidence="7">cv. Tatra</strain>
        <tissue evidence="6">Young leaves</tissue>
    </source>
</reference>
<evidence type="ECO:0000256" key="5">
    <source>
        <dbReference type="SAM" id="Phobius"/>
    </source>
</evidence>
<accession>A0A2K3P6V7</accession>
<dbReference type="Pfam" id="PF00939">
    <property type="entry name" value="Na_sulph_symp"/>
    <property type="match status" value="1"/>
</dbReference>
<name>A0A2K3P6V7_TRIPR</name>
<proteinExistence type="predicted"/>
<evidence type="ECO:0000256" key="2">
    <source>
        <dbReference type="ARBA" id="ARBA00022692"/>
    </source>
</evidence>
<keyword evidence="2 5" id="KW-0812">Transmembrane</keyword>
<evidence type="ECO:0000313" key="7">
    <source>
        <dbReference type="Proteomes" id="UP000236291"/>
    </source>
</evidence>
<dbReference type="ExpressionAtlas" id="A0A2K3P6V7">
    <property type="expression patterns" value="baseline"/>
</dbReference>
<dbReference type="AlphaFoldDB" id="A0A2K3P6V7"/>
<evidence type="ECO:0000256" key="3">
    <source>
        <dbReference type="ARBA" id="ARBA00022989"/>
    </source>
</evidence>
<protein>
    <submittedName>
        <fullName evidence="6">Tonoplast dicarboxylate transporter-like protein</fullName>
    </submittedName>
</protein>
<feature type="transmembrane region" description="Helical" evidence="5">
    <location>
        <begin position="51"/>
        <end position="69"/>
    </location>
</feature>
<dbReference type="Proteomes" id="UP000236291">
    <property type="component" value="Unassembled WGS sequence"/>
</dbReference>
<dbReference type="STRING" id="57577.A0A2K3P6V7"/>
<dbReference type="InterPro" id="IPR001898">
    <property type="entry name" value="SLC13A/DASS"/>
</dbReference>
<comment type="subcellular location">
    <subcellularLocation>
        <location evidence="1">Membrane</location>
        <topology evidence="1">Multi-pass membrane protein</topology>
    </subcellularLocation>
</comment>
<dbReference type="EMBL" id="ASHM01004235">
    <property type="protein sequence ID" value="PNY11009.1"/>
    <property type="molecule type" value="Genomic_DNA"/>
</dbReference>
<gene>
    <name evidence="6" type="ORF">L195_g007606</name>
</gene>
<organism evidence="6 7">
    <name type="scientific">Trifolium pratense</name>
    <name type="common">Red clover</name>
    <dbReference type="NCBI Taxonomy" id="57577"/>
    <lineage>
        <taxon>Eukaryota</taxon>
        <taxon>Viridiplantae</taxon>
        <taxon>Streptophyta</taxon>
        <taxon>Embryophyta</taxon>
        <taxon>Tracheophyta</taxon>
        <taxon>Spermatophyta</taxon>
        <taxon>Magnoliopsida</taxon>
        <taxon>eudicotyledons</taxon>
        <taxon>Gunneridae</taxon>
        <taxon>Pentapetalae</taxon>
        <taxon>rosids</taxon>
        <taxon>fabids</taxon>
        <taxon>Fabales</taxon>
        <taxon>Fabaceae</taxon>
        <taxon>Papilionoideae</taxon>
        <taxon>50 kb inversion clade</taxon>
        <taxon>NPAAA clade</taxon>
        <taxon>Hologalegina</taxon>
        <taxon>IRL clade</taxon>
        <taxon>Trifolieae</taxon>
        <taxon>Trifolium</taxon>
    </lineage>
</organism>
<feature type="transmembrane region" description="Helical" evidence="5">
    <location>
        <begin position="126"/>
        <end position="145"/>
    </location>
</feature>
<sequence>MTEHTETSISDDNTNINHNLKVPLLPLQRTQNNNNNNNFFTLKSFFTLNNFYVILGPLLSLFIILFVKLDAPKSSRNMLAVIAWVFSWWVTSALPLPVTSMCPLFLFPLFGIASADTVAHSYMDDVITLVLGSFILALAVERYNVHRRLALTVSFNIHFIIL</sequence>
<keyword evidence="3 5" id="KW-1133">Transmembrane helix</keyword>
<feature type="transmembrane region" description="Helical" evidence="5">
    <location>
        <begin position="81"/>
        <end position="106"/>
    </location>
</feature>
<comment type="caution">
    <text evidence="6">The sequence shown here is derived from an EMBL/GenBank/DDBJ whole genome shotgun (WGS) entry which is preliminary data.</text>
</comment>
<dbReference type="PANTHER" id="PTHR10283:SF82">
    <property type="entry name" value="SOLUTE CARRIER FAMILY 13 MEMBER 2"/>
    <property type="match status" value="1"/>
</dbReference>
<dbReference type="GO" id="GO:0005886">
    <property type="term" value="C:plasma membrane"/>
    <property type="evidence" value="ECO:0007669"/>
    <property type="project" value="TreeGrafter"/>
</dbReference>
<dbReference type="PANTHER" id="PTHR10283">
    <property type="entry name" value="SOLUTE CARRIER FAMILY 13 MEMBER"/>
    <property type="match status" value="1"/>
</dbReference>
<evidence type="ECO:0000313" key="6">
    <source>
        <dbReference type="EMBL" id="PNY11009.1"/>
    </source>
</evidence>
<evidence type="ECO:0000256" key="1">
    <source>
        <dbReference type="ARBA" id="ARBA00004141"/>
    </source>
</evidence>
<reference evidence="6 7" key="1">
    <citation type="journal article" date="2014" name="Am. J. Bot.">
        <title>Genome assembly and annotation for red clover (Trifolium pratense; Fabaceae).</title>
        <authorList>
            <person name="Istvanek J."/>
            <person name="Jaros M."/>
            <person name="Krenek A."/>
            <person name="Repkova J."/>
        </authorList>
    </citation>
    <scope>NUCLEOTIDE SEQUENCE [LARGE SCALE GENOMIC DNA]</scope>
    <source>
        <strain evidence="7">cv. Tatra</strain>
        <tissue evidence="6">Young leaves</tissue>
    </source>
</reference>
<evidence type="ECO:0000256" key="4">
    <source>
        <dbReference type="ARBA" id="ARBA00023136"/>
    </source>
</evidence>